<dbReference type="EMBL" id="LAVV01007390">
    <property type="protein sequence ID" value="KNZ56098.1"/>
    <property type="molecule type" value="Genomic_DNA"/>
</dbReference>
<name>A0A0L6V5R2_9BASI</name>
<evidence type="ECO:0000313" key="3">
    <source>
        <dbReference type="Proteomes" id="UP000037035"/>
    </source>
</evidence>
<dbReference type="VEuPathDB" id="FungiDB:VP01_2499g1"/>
<comment type="caution">
    <text evidence="2">The sequence shown here is derived from an EMBL/GenBank/DDBJ whole genome shotgun (WGS) entry which is preliminary data.</text>
</comment>
<organism evidence="2 3">
    <name type="scientific">Puccinia sorghi</name>
    <dbReference type="NCBI Taxonomy" id="27349"/>
    <lineage>
        <taxon>Eukaryota</taxon>
        <taxon>Fungi</taxon>
        <taxon>Dikarya</taxon>
        <taxon>Basidiomycota</taxon>
        <taxon>Pucciniomycotina</taxon>
        <taxon>Pucciniomycetes</taxon>
        <taxon>Pucciniales</taxon>
        <taxon>Pucciniaceae</taxon>
        <taxon>Puccinia</taxon>
    </lineage>
</organism>
<gene>
    <name evidence="2" type="ORF">VP01_2499g1</name>
</gene>
<protein>
    <submittedName>
        <fullName evidence="2">Uncharacterized protein</fullName>
    </submittedName>
</protein>
<evidence type="ECO:0000256" key="1">
    <source>
        <dbReference type="SAM" id="MobiDB-lite"/>
    </source>
</evidence>
<dbReference type="Proteomes" id="UP000037035">
    <property type="component" value="Unassembled WGS sequence"/>
</dbReference>
<sequence length="457" mass="52915">MAGCILKFFGEHCFIPILISFYIEKNSKLYSIALLESRISCERYASKVTDELTNPIAPLDLIAAQLVGRRCLPCFHFILVSKYVFGGHKVAISCGNKLIWYVIEKCYDRDMFDSTMVQLIFETDIWVSCNQHAKLKCQEFSPGEVQQVPQLSCQNRKNATCNLGFIKTYPLKVKIPELRNLKAAVSECDHILAPRNTLKHIGCSFPTEKTLPADLYINSILNNSALFTHNKSKWPLKSQISSFCFILPTLINYMLKLRIKKKITKNLKELMKKYLYLILLFEERSFQFLPLRLLRINRLARVSRGGLFWKFNNGIREQRTNQRQRERKMIQGKEMNERVRPEKNQTHTHEQRMNILGMGMSIKEKEKGNKGYMKLDKTKTNLVIVKIVNPNPPTHSSSLDPHSSNITLMFSQYLSLFLHSSFASFTHTSMVTVHLLCLCCSLRLFYLLLLTASHCYF</sequence>
<evidence type="ECO:0000313" key="2">
    <source>
        <dbReference type="EMBL" id="KNZ56098.1"/>
    </source>
</evidence>
<accession>A0A0L6V5R2</accession>
<dbReference type="AlphaFoldDB" id="A0A0L6V5R2"/>
<proteinExistence type="predicted"/>
<reference evidence="2 3" key="1">
    <citation type="submission" date="2015-08" db="EMBL/GenBank/DDBJ databases">
        <title>Next Generation Sequencing and Analysis of the Genome of Puccinia sorghi L Schw, the Causal Agent of Maize Common Rust.</title>
        <authorList>
            <person name="Rochi L."/>
            <person name="Burguener G."/>
            <person name="Darino M."/>
            <person name="Turjanski A."/>
            <person name="Kreff E."/>
            <person name="Dieguez M.J."/>
            <person name="Sacco F."/>
        </authorList>
    </citation>
    <scope>NUCLEOTIDE SEQUENCE [LARGE SCALE GENOMIC DNA]</scope>
    <source>
        <strain evidence="2 3">RO10H11247</strain>
    </source>
</reference>
<feature type="region of interest" description="Disordered" evidence="1">
    <location>
        <begin position="319"/>
        <end position="348"/>
    </location>
</feature>
<keyword evidence="3" id="KW-1185">Reference proteome</keyword>